<dbReference type="AlphaFoldDB" id="K1U3I8"/>
<feature type="domain" description="Cyclic nucleotide-binding" evidence="1">
    <location>
        <begin position="1"/>
        <end position="73"/>
    </location>
</feature>
<protein>
    <submittedName>
        <fullName evidence="2">Protein containing Cyclic nucleotide-binding domain protein</fullName>
    </submittedName>
</protein>
<reference evidence="2" key="1">
    <citation type="journal article" date="2013" name="Environ. Microbiol.">
        <title>Microbiota from the distal guts of lean and obese adolescents exhibit partial functional redundancy besides clear differences in community structure.</title>
        <authorList>
            <person name="Ferrer M."/>
            <person name="Ruiz A."/>
            <person name="Lanza F."/>
            <person name="Haange S.B."/>
            <person name="Oberbach A."/>
            <person name="Till H."/>
            <person name="Bargiela R."/>
            <person name="Campoy C."/>
            <person name="Segura M.T."/>
            <person name="Richter M."/>
            <person name="von Bergen M."/>
            <person name="Seifert J."/>
            <person name="Suarez A."/>
        </authorList>
    </citation>
    <scope>NUCLEOTIDE SEQUENCE</scope>
</reference>
<organism evidence="2">
    <name type="scientific">human gut metagenome</name>
    <dbReference type="NCBI Taxonomy" id="408170"/>
    <lineage>
        <taxon>unclassified sequences</taxon>
        <taxon>metagenomes</taxon>
        <taxon>organismal metagenomes</taxon>
    </lineage>
</organism>
<dbReference type="InterPro" id="IPR018490">
    <property type="entry name" value="cNMP-bd_dom_sf"/>
</dbReference>
<sequence>MFTGLDTDDIKCLTEILNSKVVKYSKGDVIFSEGEKPEHIGVVLHGNAQIERTDYYGNRSIVAVLEPSEVFGEAFVCAGIKSIPVDVVALDETVVMLLSLPDIPLQKYGYI</sequence>
<dbReference type="InterPro" id="IPR000595">
    <property type="entry name" value="cNMP-bd_dom"/>
</dbReference>
<evidence type="ECO:0000313" key="2">
    <source>
        <dbReference type="EMBL" id="EKC76798.1"/>
    </source>
</evidence>
<gene>
    <name evidence="2" type="ORF">OBE_00669</name>
</gene>
<comment type="caution">
    <text evidence="2">The sequence shown here is derived from an EMBL/GenBank/DDBJ whole genome shotgun (WGS) entry which is preliminary data.</text>
</comment>
<dbReference type="SUPFAM" id="SSF51206">
    <property type="entry name" value="cAMP-binding domain-like"/>
    <property type="match status" value="1"/>
</dbReference>
<dbReference type="Gene3D" id="2.60.120.10">
    <property type="entry name" value="Jelly Rolls"/>
    <property type="match status" value="1"/>
</dbReference>
<dbReference type="CDD" id="cd00038">
    <property type="entry name" value="CAP_ED"/>
    <property type="match status" value="1"/>
</dbReference>
<proteinExistence type="predicted"/>
<dbReference type="PROSITE" id="PS50042">
    <property type="entry name" value="CNMP_BINDING_3"/>
    <property type="match status" value="1"/>
</dbReference>
<evidence type="ECO:0000259" key="1">
    <source>
        <dbReference type="PROSITE" id="PS50042"/>
    </source>
</evidence>
<dbReference type="InterPro" id="IPR014710">
    <property type="entry name" value="RmlC-like_jellyroll"/>
</dbReference>
<accession>K1U3I8</accession>
<dbReference type="Pfam" id="PF00027">
    <property type="entry name" value="cNMP_binding"/>
    <property type="match status" value="1"/>
</dbReference>
<dbReference type="EMBL" id="AJWZ01000461">
    <property type="protein sequence ID" value="EKC76798.1"/>
    <property type="molecule type" value="Genomic_DNA"/>
</dbReference>
<name>K1U3I8_9ZZZZ</name>